<evidence type="ECO:0000259" key="4">
    <source>
        <dbReference type="PROSITE" id="PS50887"/>
    </source>
</evidence>
<evidence type="ECO:0000256" key="2">
    <source>
        <dbReference type="SAM" id="Coils"/>
    </source>
</evidence>
<gene>
    <name evidence="6" type="ORF">HYY65_05625</name>
</gene>
<dbReference type="PANTHER" id="PTHR45138:SF24">
    <property type="entry name" value="DIGUANYLATE CYCLASE DGCC-RELATED"/>
    <property type="match status" value="1"/>
</dbReference>
<dbReference type="GO" id="GO:0043709">
    <property type="term" value="P:cell adhesion involved in single-species biofilm formation"/>
    <property type="evidence" value="ECO:0007669"/>
    <property type="project" value="TreeGrafter"/>
</dbReference>
<dbReference type="FunFam" id="3.30.70.270:FF:000001">
    <property type="entry name" value="Diguanylate cyclase domain protein"/>
    <property type="match status" value="1"/>
</dbReference>
<dbReference type="InterPro" id="IPR043128">
    <property type="entry name" value="Rev_trsase/Diguanyl_cyclase"/>
</dbReference>
<dbReference type="Pfam" id="PF08668">
    <property type="entry name" value="HDOD"/>
    <property type="match status" value="1"/>
</dbReference>
<feature type="region of interest" description="Disordered" evidence="3">
    <location>
        <begin position="497"/>
        <end position="533"/>
    </location>
</feature>
<dbReference type="SMART" id="SM00267">
    <property type="entry name" value="GGDEF"/>
    <property type="match status" value="1"/>
</dbReference>
<dbReference type="Gene3D" id="1.10.3210.10">
    <property type="entry name" value="Hypothetical protein af1432"/>
    <property type="match status" value="1"/>
</dbReference>
<dbReference type="EMBL" id="JACPSX010000102">
    <property type="protein sequence ID" value="MBI3014535.1"/>
    <property type="molecule type" value="Genomic_DNA"/>
</dbReference>
<organism evidence="6 7">
    <name type="scientific">Tectimicrobiota bacterium</name>
    <dbReference type="NCBI Taxonomy" id="2528274"/>
    <lineage>
        <taxon>Bacteria</taxon>
        <taxon>Pseudomonadati</taxon>
        <taxon>Nitrospinota/Tectimicrobiota group</taxon>
        <taxon>Candidatus Tectimicrobiota</taxon>
    </lineage>
</organism>
<dbReference type="Pfam" id="PF00990">
    <property type="entry name" value="GGDEF"/>
    <property type="match status" value="1"/>
</dbReference>
<sequence length="533" mass="59096">MTAHEIEERILQTQTLPVLPAEVKDLISISLEETTSAREIASMIMKSPALSARMLKIVNSPFYGFPRRITTVSQAVVILGLPATRNIALSLSVLDLFRGRKSLRKHMPAFLEHSLGAALAAQEMSKQLAYPLAEEAFMAGLLHDLGVLALMECIPDLYAGILAQVGSSAETLASIEEHTLGLTHARAGGLLCQAWGLPEALQTAISQHHDPPAAWSEADHQTHLNTLAFLGNLLSRVLSDSTPEAALGFLQKEVQRILNWNPKEIEEILTVLAMRIREAAPSFEIQVRSPSGLLETILAANRKLGEMTLAYSELIHSQKESIERLRCLEEQLEQVNRKLHEIAITDDLTKIHNHRYFQECLSRQLEKARRKGETFSLVLIDLDRFRKINEQHGHLYGDQVLREIAQVLKKTCRTEDTLARYGGEEFALLLPDTNAMGAVALVERLRREVSEFSRELLGFSSPLALSAGISQWTPESPETTGKELLRQADQALLGAKRKGENCSAFPESSSKPKPSPRRRIFRVLPISGSTGKG</sequence>
<dbReference type="InterPro" id="IPR050469">
    <property type="entry name" value="Diguanylate_Cyclase"/>
</dbReference>
<dbReference type="AlphaFoldDB" id="A0A932GPE0"/>
<evidence type="ECO:0000313" key="7">
    <source>
        <dbReference type="Proteomes" id="UP000741360"/>
    </source>
</evidence>
<comment type="caution">
    <text evidence="6">The sequence shown here is derived from an EMBL/GenBank/DDBJ whole genome shotgun (WGS) entry which is preliminary data.</text>
</comment>
<dbReference type="GO" id="GO:0005886">
    <property type="term" value="C:plasma membrane"/>
    <property type="evidence" value="ECO:0007669"/>
    <property type="project" value="TreeGrafter"/>
</dbReference>
<dbReference type="InterPro" id="IPR029787">
    <property type="entry name" value="Nucleotide_cyclase"/>
</dbReference>
<reference evidence="6" key="1">
    <citation type="submission" date="2020-07" db="EMBL/GenBank/DDBJ databases">
        <title>Huge and variable diversity of episymbiotic CPR bacteria and DPANN archaea in groundwater ecosystems.</title>
        <authorList>
            <person name="He C.Y."/>
            <person name="Keren R."/>
            <person name="Whittaker M."/>
            <person name="Farag I.F."/>
            <person name="Doudna J."/>
            <person name="Cate J.H.D."/>
            <person name="Banfield J.F."/>
        </authorList>
    </citation>
    <scope>NUCLEOTIDE SEQUENCE</scope>
    <source>
        <strain evidence="6">NC_groundwater_717_Ag_S-0.2um_59_8</strain>
    </source>
</reference>
<accession>A0A932GPE0</accession>
<dbReference type="Proteomes" id="UP000741360">
    <property type="component" value="Unassembled WGS sequence"/>
</dbReference>
<evidence type="ECO:0000313" key="6">
    <source>
        <dbReference type="EMBL" id="MBI3014535.1"/>
    </source>
</evidence>
<dbReference type="SUPFAM" id="SSF109604">
    <property type="entry name" value="HD-domain/PDEase-like"/>
    <property type="match status" value="1"/>
</dbReference>
<feature type="domain" description="GGDEF" evidence="4">
    <location>
        <begin position="373"/>
        <end position="508"/>
    </location>
</feature>
<dbReference type="PROSITE" id="PS50887">
    <property type="entry name" value="GGDEF"/>
    <property type="match status" value="1"/>
</dbReference>
<name>A0A932GPE0_UNCTE</name>
<dbReference type="SUPFAM" id="SSF55073">
    <property type="entry name" value="Nucleotide cyclase"/>
    <property type="match status" value="1"/>
</dbReference>
<feature type="domain" description="HDOD" evidence="5">
    <location>
        <begin position="16"/>
        <end position="211"/>
    </location>
</feature>
<dbReference type="PANTHER" id="PTHR45138">
    <property type="entry name" value="REGULATORY COMPONENTS OF SENSORY TRANSDUCTION SYSTEM"/>
    <property type="match status" value="1"/>
</dbReference>
<dbReference type="CDD" id="cd01949">
    <property type="entry name" value="GGDEF"/>
    <property type="match status" value="1"/>
</dbReference>
<evidence type="ECO:0000256" key="1">
    <source>
        <dbReference type="ARBA" id="ARBA00012528"/>
    </source>
</evidence>
<dbReference type="Gene3D" id="3.30.70.270">
    <property type="match status" value="1"/>
</dbReference>
<dbReference type="EC" id="2.7.7.65" evidence="1"/>
<evidence type="ECO:0000259" key="5">
    <source>
        <dbReference type="PROSITE" id="PS51833"/>
    </source>
</evidence>
<dbReference type="InterPro" id="IPR013976">
    <property type="entry name" value="HDOD"/>
</dbReference>
<protein>
    <recommendedName>
        <fullName evidence="1">diguanylate cyclase</fullName>
        <ecNumber evidence="1">2.7.7.65</ecNumber>
    </recommendedName>
</protein>
<dbReference type="InterPro" id="IPR000160">
    <property type="entry name" value="GGDEF_dom"/>
</dbReference>
<evidence type="ECO:0000256" key="3">
    <source>
        <dbReference type="SAM" id="MobiDB-lite"/>
    </source>
</evidence>
<dbReference type="GO" id="GO:0052621">
    <property type="term" value="F:diguanylate cyclase activity"/>
    <property type="evidence" value="ECO:0007669"/>
    <property type="project" value="UniProtKB-EC"/>
</dbReference>
<dbReference type="PROSITE" id="PS51833">
    <property type="entry name" value="HDOD"/>
    <property type="match status" value="1"/>
</dbReference>
<dbReference type="NCBIfam" id="TIGR00254">
    <property type="entry name" value="GGDEF"/>
    <property type="match status" value="1"/>
</dbReference>
<dbReference type="GO" id="GO:1902201">
    <property type="term" value="P:negative regulation of bacterial-type flagellum-dependent cell motility"/>
    <property type="evidence" value="ECO:0007669"/>
    <property type="project" value="TreeGrafter"/>
</dbReference>
<dbReference type="InterPro" id="IPR003607">
    <property type="entry name" value="HD/PDEase_dom"/>
</dbReference>
<keyword evidence="2" id="KW-0175">Coiled coil</keyword>
<dbReference type="CDD" id="cd00077">
    <property type="entry name" value="HDc"/>
    <property type="match status" value="1"/>
</dbReference>
<proteinExistence type="predicted"/>
<feature type="coiled-coil region" evidence="2">
    <location>
        <begin position="318"/>
        <end position="345"/>
    </location>
</feature>